<dbReference type="GeneID" id="27801644"/>
<dbReference type="SUPFAM" id="SSF46785">
    <property type="entry name" value="Winged helix' DNA-binding domain"/>
    <property type="match status" value="1"/>
</dbReference>
<evidence type="ECO:0000313" key="6">
    <source>
        <dbReference type="EMBL" id="CAB4051781.1"/>
    </source>
</evidence>
<dbReference type="Proteomes" id="UP000494102">
    <property type="component" value="Unassembled WGS sequence"/>
</dbReference>
<keyword evidence="3" id="KW-0238">DNA-binding</keyword>
<keyword evidence="4" id="KW-0804">Transcription</keyword>
<dbReference type="PANTHER" id="PTHR30427:SF1">
    <property type="entry name" value="TRANSCRIPTIONAL ACTIVATOR PROTEIN LYSR"/>
    <property type="match status" value="1"/>
</dbReference>
<dbReference type="Gene3D" id="1.10.10.10">
    <property type="entry name" value="Winged helix-like DNA-binding domain superfamily/Winged helix DNA-binding domain"/>
    <property type="match status" value="1"/>
</dbReference>
<accession>A0A6J5KDR2</accession>
<name>A0A6J5KDR2_9BURK</name>
<dbReference type="InterPro" id="IPR036390">
    <property type="entry name" value="WH_DNA-bd_sf"/>
</dbReference>
<dbReference type="PROSITE" id="PS50931">
    <property type="entry name" value="HTH_LYSR"/>
    <property type="match status" value="1"/>
</dbReference>
<dbReference type="InterPro" id="IPR036388">
    <property type="entry name" value="WH-like_DNA-bd_sf"/>
</dbReference>
<evidence type="ECO:0000256" key="3">
    <source>
        <dbReference type="ARBA" id="ARBA00023125"/>
    </source>
</evidence>
<dbReference type="GO" id="GO:0043565">
    <property type="term" value="F:sequence-specific DNA binding"/>
    <property type="evidence" value="ECO:0007669"/>
    <property type="project" value="TreeGrafter"/>
</dbReference>
<dbReference type="RefSeq" id="WP_015004556.1">
    <property type="nucleotide sequence ID" value="NZ_CADILN010000010.1"/>
</dbReference>
<dbReference type="SUPFAM" id="SSF53850">
    <property type="entry name" value="Periplasmic binding protein-like II"/>
    <property type="match status" value="1"/>
</dbReference>
<dbReference type="PANTHER" id="PTHR30427">
    <property type="entry name" value="TRANSCRIPTIONAL ACTIVATOR PROTEIN LYSR"/>
    <property type="match status" value="1"/>
</dbReference>
<gene>
    <name evidence="6" type="ORF">LMG9964_05460</name>
</gene>
<keyword evidence="2" id="KW-0805">Transcription regulation</keyword>
<dbReference type="GO" id="GO:0003700">
    <property type="term" value="F:DNA-binding transcription factor activity"/>
    <property type="evidence" value="ECO:0007669"/>
    <property type="project" value="InterPro"/>
</dbReference>
<dbReference type="InterPro" id="IPR000847">
    <property type="entry name" value="LysR_HTH_N"/>
</dbReference>
<dbReference type="AlphaFoldDB" id="A0A6J5KDR2"/>
<dbReference type="GO" id="GO:0010628">
    <property type="term" value="P:positive regulation of gene expression"/>
    <property type="evidence" value="ECO:0007669"/>
    <property type="project" value="TreeGrafter"/>
</dbReference>
<evidence type="ECO:0000259" key="5">
    <source>
        <dbReference type="PROSITE" id="PS50931"/>
    </source>
</evidence>
<dbReference type="Gene3D" id="3.40.190.290">
    <property type="match status" value="1"/>
</dbReference>
<dbReference type="PRINTS" id="PR00039">
    <property type="entry name" value="HTHLYSR"/>
</dbReference>
<dbReference type="Pfam" id="PF00126">
    <property type="entry name" value="HTH_1"/>
    <property type="match status" value="1"/>
</dbReference>
<reference evidence="6 7" key="1">
    <citation type="submission" date="2020-04" db="EMBL/GenBank/DDBJ databases">
        <authorList>
            <person name="De Canck E."/>
        </authorList>
    </citation>
    <scope>NUCLEOTIDE SEQUENCE [LARGE SCALE GENOMIC DNA]</scope>
    <source>
        <strain evidence="6 7">LMG 9964</strain>
    </source>
</reference>
<feature type="domain" description="HTH lysR-type" evidence="5">
    <location>
        <begin position="1"/>
        <end position="58"/>
    </location>
</feature>
<sequence>MSHREIEAFRAVVTSGSTARAAELLGISQPAVSQAVLRLERDCGVPLFDRVRGRMVPTHAAHVLMMAIDRYFVGYESVEHVIRSLGSFAEGRLTIAALPAIGNCFIPRVIAAFMQKHSSTQVSLQVVGSRDVHQHVMSGAVDFGIMAPEMPSTGLEHSSFSSCDGVIAMRARHPLARKKIVKMEDLGTDNFISFNSEDVTRQSFEEQLRRHGVGLKTVVETPYAISACELARCGAGIALVHPIAAVDFLAKGLVIRRLSFSVPFEDVLIFRSGIALNATARQLLATMRTQLAQDKATIEAALDA</sequence>
<dbReference type="InterPro" id="IPR005119">
    <property type="entry name" value="LysR_subst-bd"/>
</dbReference>
<dbReference type="Pfam" id="PF03466">
    <property type="entry name" value="LysR_substrate"/>
    <property type="match status" value="1"/>
</dbReference>
<evidence type="ECO:0000256" key="4">
    <source>
        <dbReference type="ARBA" id="ARBA00023163"/>
    </source>
</evidence>
<dbReference type="EMBL" id="CADILN010000010">
    <property type="protein sequence ID" value="CAB4051781.1"/>
    <property type="molecule type" value="Genomic_DNA"/>
</dbReference>
<organism evidence="6 7">
    <name type="scientific">Paraburkholderia phenoliruptrix</name>
    <dbReference type="NCBI Taxonomy" id="252970"/>
    <lineage>
        <taxon>Bacteria</taxon>
        <taxon>Pseudomonadati</taxon>
        <taxon>Pseudomonadota</taxon>
        <taxon>Betaproteobacteria</taxon>
        <taxon>Burkholderiales</taxon>
        <taxon>Burkholderiaceae</taxon>
        <taxon>Paraburkholderia</taxon>
    </lineage>
</organism>
<protein>
    <recommendedName>
        <fullName evidence="5">HTH lysR-type domain-containing protein</fullName>
    </recommendedName>
</protein>
<evidence type="ECO:0000256" key="2">
    <source>
        <dbReference type="ARBA" id="ARBA00023015"/>
    </source>
</evidence>
<comment type="similarity">
    <text evidence="1">Belongs to the LysR transcriptional regulatory family.</text>
</comment>
<evidence type="ECO:0000256" key="1">
    <source>
        <dbReference type="ARBA" id="ARBA00009437"/>
    </source>
</evidence>
<evidence type="ECO:0000313" key="7">
    <source>
        <dbReference type="Proteomes" id="UP000494102"/>
    </source>
</evidence>
<proteinExistence type="inferred from homology"/>